<dbReference type="CDD" id="cd00090">
    <property type="entry name" value="HTH_ARSR"/>
    <property type="match status" value="1"/>
</dbReference>
<dbReference type="Pfam" id="PF01638">
    <property type="entry name" value="HxlR"/>
    <property type="match status" value="1"/>
</dbReference>
<dbReference type="Proteomes" id="UP001524587">
    <property type="component" value="Unassembled WGS sequence"/>
</dbReference>
<keyword evidence="1" id="KW-0805">Transcription regulation</keyword>
<dbReference type="PANTHER" id="PTHR33204">
    <property type="entry name" value="TRANSCRIPTIONAL REGULATOR, MARR FAMILY"/>
    <property type="match status" value="1"/>
</dbReference>
<dbReference type="PROSITE" id="PS51118">
    <property type="entry name" value="HTH_HXLR"/>
    <property type="match status" value="1"/>
</dbReference>
<dbReference type="RefSeq" id="WP_422862850.1">
    <property type="nucleotide sequence ID" value="NZ_JAMSKV010000002.1"/>
</dbReference>
<reference evidence="5 6" key="1">
    <citation type="submission" date="2022-06" db="EMBL/GenBank/DDBJ databases">
        <title>Endosaccharibacter gen. nov., sp. nov., endophytic bacteria isolated from sugarcane.</title>
        <authorList>
            <person name="Pitiwittayakul N."/>
            <person name="Yukphan P."/>
            <person name="Charoenyingcharoen P."/>
            <person name="Tanasupawat S."/>
        </authorList>
    </citation>
    <scope>NUCLEOTIDE SEQUENCE [LARGE SCALE GENOMIC DNA]</scope>
    <source>
        <strain evidence="5 6">KSS8</strain>
    </source>
</reference>
<accession>A0ABT1W3F7</accession>
<evidence type="ECO:0000256" key="3">
    <source>
        <dbReference type="ARBA" id="ARBA00023163"/>
    </source>
</evidence>
<dbReference type="EMBL" id="JAMSKV010000002">
    <property type="protein sequence ID" value="MCQ8277400.1"/>
    <property type="molecule type" value="Genomic_DNA"/>
</dbReference>
<evidence type="ECO:0000256" key="1">
    <source>
        <dbReference type="ARBA" id="ARBA00023015"/>
    </source>
</evidence>
<sequence>MPMPKAMPRAMPDALPEPACEPKRFSADCPTRVLLDQMADKWSMMVLAVLRDGPHRFNAVKRRLEGVTQKALTQCLRRLERNGLVSRRVIPSAPLGVEYAITPLGASLQVPFGALYRWMVEHQPEVDAAQRRFDARTLPD</sequence>
<protein>
    <submittedName>
        <fullName evidence="5">Helix-turn-helix transcriptional regulator</fullName>
    </submittedName>
</protein>
<dbReference type="InterPro" id="IPR011991">
    <property type="entry name" value="ArsR-like_HTH"/>
</dbReference>
<feature type="domain" description="HTH hxlR-type" evidence="4">
    <location>
        <begin position="29"/>
        <end position="127"/>
    </location>
</feature>
<proteinExistence type="predicted"/>
<dbReference type="Gene3D" id="1.10.10.10">
    <property type="entry name" value="Winged helix-like DNA-binding domain superfamily/Winged helix DNA-binding domain"/>
    <property type="match status" value="1"/>
</dbReference>
<evidence type="ECO:0000313" key="6">
    <source>
        <dbReference type="Proteomes" id="UP001524587"/>
    </source>
</evidence>
<dbReference type="InterPro" id="IPR036390">
    <property type="entry name" value="WH_DNA-bd_sf"/>
</dbReference>
<dbReference type="InterPro" id="IPR036388">
    <property type="entry name" value="WH-like_DNA-bd_sf"/>
</dbReference>
<comment type="caution">
    <text evidence="5">The sequence shown here is derived from an EMBL/GenBank/DDBJ whole genome shotgun (WGS) entry which is preliminary data.</text>
</comment>
<dbReference type="SUPFAM" id="SSF46785">
    <property type="entry name" value="Winged helix' DNA-binding domain"/>
    <property type="match status" value="1"/>
</dbReference>
<evidence type="ECO:0000259" key="4">
    <source>
        <dbReference type="PROSITE" id="PS51118"/>
    </source>
</evidence>
<organism evidence="5 6">
    <name type="scientific">Endosaccharibacter trunci</name>
    <dbReference type="NCBI Taxonomy" id="2812733"/>
    <lineage>
        <taxon>Bacteria</taxon>
        <taxon>Pseudomonadati</taxon>
        <taxon>Pseudomonadota</taxon>
        <taxon>Alphaproteobacteria</taxon>
        <taxon>Acetobacterales</taxon>
        <taxon>Acetobacteraceae</taxon>
        <taxon>Endosaccharibacter</taxon>
    </lineage>
</organism>
<name>A0ABT1W3F7_9PROT</name>
<evidence type="ECO:0000256" key="2">
    <source>
        <dbReference type="ARBA" id="ARBA00023125"/>
    </source>
</evidence>
<gene>
    <name evidence="5" type="ORF">NFI95_02910</name>
</gene>
<dbReference type="InterPro" id="IPR002577">
    <property type="entry name" value="HTH_HxlR"/>
</dbReference>
<keyword evidence="2" id="KW-0238">DNA-binding</keyword>
<evidence type="ECO:0000313" key="5">
    <source>
        <dbReference type="EMBL" id="MCQ8277400.1"/>
    </source>
</evidence>
<keyword evidence="6" id="KW-1185">Reference proteome</keyword>
<dbReference type="PANTHER" id="PTHR33204:SF18">
    <property type="entry name" value="TRANSCRIPTIONAL REGULATORY PROTEIN"/>
    <property type="match status" value="1"/>
</dbReference>
<keyword evidence="3" id="KW-0804">Transcription</keyword>